<comment type="function">
    <text evidence="5">Catalyzes the interconversion of L-alanine and D-alanine. May also act on other amino acids.</text>
</comment>
<protein>
    <recommendedName>
        <fullName evidence="5">Alanine racemase</fullName>
        <ecNumber evidence="5">5.1.1.1</ecNumber>
    </recommendedName>
</protein>
<dbReference type="PRINTS" id="PR00992">
    <property type="entry name" value="ALARACEMASE"/>
</dbReference>
<dbReference type="InterPro" id="IPR000821">
    <property type="entry name" value="Ala_racemase"/>
</dbReference>
<gene>
    <name evidence="9" type="ORF">SAMN04489866_102202</name>
</gene>
<dbReference type="EMBL" id="FNAF01000002">
    <property type="protein sequence ID" value="SDD31038.1"/>
    <property type="molecule type" value="Genomic_DNA"/>
</dbReference>
<dbReference type="GO" id="GO:0009252">
    <property type="term" value="P:peptidoglycan biosynthetic process"/>
    <property type="evidence" value="ECO:0007669"/>
    <property type="project" value="TreeGrafter"/>
</dbReference>
<dbReference type="GO" id="GO:0005829">
    <property type="term" value="C:cytosol"/>
    <property type="evidence" value="ECO:0007669"/>
    <property type="project" value="TreeGrafter"/>
</dbReference>
<accession>A0A1G6TPK8</accession>
<feature type="modified residue" description="N6-(pyridoxal phosphate)lysine" evidence="5 6">
    <location>
        <position position="41"/>
    </location>
</feature>
<evidence type="ECO:0000256" key="7">
    <source>
        <dbReference type="PIRSR" id="PIRSR600821-52"/>
    </source>
</evidence>
<dbReference type="NCBIfam" id="TIGR00492">
    <property type="entry name" value="alr"/>
    <property type="match status" value="1"/>
</dbReference>
<evidence type="ECO:0000256" key="4">
    <source>
        <dbReference type="ARBA" id="ARBA00023235"/>
    </source>
</evidence>
<dbReference type="CDD" id="cd00430">
    <property type="entry name" value="PLPDE_III_AR"/>
    <property type="match status" value="1"/>
</dbReference>
<dbReference type="UniPathway" id="UPA00042">
    <property type="reaction ID" value="UER00497"/>
</dbReference>
<sequence length="397" mass="43327">MQDLAHTRPLWVEVDLDAIANNIQEVRRVVGDKVEVTAVCKANAYGHGAVHTAPVFLANGADRLAVATIEEAIEIRKAGITAPILILGATEITRARGLLKWHLDQAVFSRPMAAALSQAAQELNTTARVHIAVDTGMGRIGFLPTEESLDEIESILNLPGIAFEGLFSHFSTADEADKAYSQEQFRRYKFFKDGLAARGLVPNVAHMANSAAITDLPETHMDMVRAGIILYGLSPTHEVDESKLNLLPAMSLKCRVTHVKTLAAGEAVSYGRKYTTPGPRRIATCPMGYADGYTRLLSNKSEVLIRGKRAPVVGNICMDQCMIDVTDVPGVAVGDEVVLIGSQGEEYISAEELANILGTISYEIFCMLSRRIPRTYYRNGLFVANCNYLYDTDITPE</sequence>
<dbReference type="SUPFAM" id="SSF51419">
    <property type="entry name" value="PLP-binding barrel"/>
    <property type="match status" value="1"/>
</dbReference>
<evidence type="ECO:0000256" key="3">
    <source>
        <dbReference type="ARBA" id="ARBA00022898"/>
    </source>
</evidence>
<dbReference type="HAMAP" id="MF_01201">
    <property type="entry name" value="Ala_racemase"/>
    <property type="match status" value="1"/>
</dbReference>
<proteinExistence type="inferred from homology"/>
<keyword evidence="3 5" id="KW-0663">Pyridoxal phosphate</keyword>
<name>A0A1G6TPK8_PEPNI</name>
<comment type="pathway">
    <text evidence="5">Amino-acid biosynthesis; D-alanine biosynthesis; D-alanine from L-alanine: step 1/1.</text>
</comment>
<dbReference type="RefSeq" id="WP_091791210.1">
    <property type="nucleotide sequence ID" value="NZ_FNAF01000002.1"/>
</dbReference>
<feature type="binding site" evidence="5 7">
    <location>
        <position position="139"/>
    </location>
    <ligand>
        <name>substrate</name>
    </ligand>
</feature>
<dbReference type="FunFam" id="2.40.37.10:FF:000006">
    <property type="entry name" value="Alanine racemase"/>
    <property type="match status" value="1"/>
</dbReference>
<dbReference type="OrthoDB" id="9813814at2"/>
<dbReference type="InterPro" id="IPR009006">
    <property type="entry name" value="Ala_racemase/Decarboxylase_C"/>
</dbReference>
<dbReference type="AlphaFoldDB" id="A0A1G6TPK8"/>
<dbReference type="Pfam" id="PF00842">
    <property type="entry name" value="Ala_racemase_C"/>
    <property type="match status" value="1"/>
</dbReference>
<dbReference type="Pfam" id="PF01168">
    <property type="entry name" value="Ala_racemase_N"/>
    <property type="match status" value="1"/>
</dbReference>
<dbReference type="PANTHER" id="PTHR30511">
    <property type="entry name" value="ALANINE RACEMASE"/>
    <property type="match status" value="1"/>
</dbReference>
<feature type="binding site" evidence="5 7">
    <location>
        <position position="318"/>
    </location>
    <ligand>
        <name>substrate</name>
    </ligand>
</feature>
<evidence type="ECO:0000256" key="1">
    <source>
        <dbReference type="ARBA" id="ARBA00000316"/>
    </source>
</evidence>
<dbReference type="GO" id="GO:0008784">
    <property type="term" value="F:alanine racemase activity"/>
    <property type="evidence" value="ECO:0007669"/>
    <property type="project" value="UniProtKB-UniRule"/>
</dbReference>
<dbReference type="PANTHER" id="PTHR30511:SF0">
    <property type="entry name" value="ALANINE RACEMASE, CATABOLIC-RELATED"/>
    <property type="match status" value="1"/>
</dbReference>
<dbReference type="GO" id="GO:0030170">
    <property type="term" value="F:pyridoxal phosphate binding"/>
    <property type="evidence" value="ECO:0007669"/>
    <property type="project" value="UniProtKB-UniRule"/>
</dbReference>
<dbReference type="SMART" id="SM01005">
    <property type="entry name" value="Ala_racemase_C"/>
    <property type="match status" value="1"/>
</dbReference>
<dbReference type="FunFam" id="3.20.20.10:FF:000002">
    <property type="entry name" value="Alanine racemase"/>
    <property type="match status" value="1"/>
</dbReference>
<evidence type="ECO:0000256" key="5">
    <source>
        <dbReference type="HAMAP-Rule" id="MF_01201"/>
    </source>
</evidence>
<dbReference type="Proteomes" id="UP000198995">
    <property type="component" value="Unassembled WGS sequence"/>
</dbReference>
<dbReference type="InterPro" id="IPR001608">
    <property type="entry name" value="Ala_racemase_N"/>
</dbReference>
<dbReference type="InterPro" id="IPR020622">
    <property type="entry name" value="Ala_racemase_pyridoxalP-BS"/>
</dbReference>
<comment type="similarity">
    <text evidence="5">Belongs to the alanine racemase family.</text>
</comment>
<evidence type="ECO:0000259" key="8">
    <source>
        <dbReference type="SMART" id="SM01005"/>
    </source>
</evidence>
<dbReference type="Gene3D" id="3.20.20.10">
    <property type="entry name" value="Alanine racemase"/>
    <property type="match status" value="1"/>
</dbReference>
<feature type="domain" description="Alanine racemase C-terminal" evidence="8">
    <location>
        <begin position="249"/>
        <end position="377"/>
    </location>
</feature>
<feature type="active site" description="Proton acceptor; specific for L-alanine" evidence="5">
    <location>
        <position position="270"/>
    </location>
</feature>
<dbReference type="PROSITE" id="PS00395">
    <property type="entry name" value="ALANINE_RACEMASE"/>
    <property type="match status" value="1"/>
</dbReference>
<comment type="cofactor">
    <cofactor evidence="2 5 6">
        <name>pyridoxal 5'-phosphate</name>
        <dbReference type="ChEBI" id="CHEBI:597326"/>
    </cofactor>
</comment>
<evidence type="ECO:0000313" key="10">
    <source>
        <dbReference type="Proteomes" id="UP000198995"/>
    </source>
</evidence>
<evidence type="ECO:0000256" key="6">
    <source>
        <dbReference type="PIRSR" id="PIRSR600821-50"/>
    </source>
</evidence>
<evidence type="ECO:0000313" key="9">
    <source>
        <dbReference type="EMBL" id="SDD31038.1"/>
    </source>
</evidence>
<dbReference type="EC" id="5.1.1.1" evidence="5"/>
<dbReference type="InterPro" id="IPR029066">
    <property type="entry name" value="PLP-binding_barrel"/>
</dbReference>
<keyword evidence="10" id="KW-1185">Reference proteome</keyword>
<feature type="active site" description="Proton acceptor; specific for D-alanine" evidence="5">
    <location>
        <position position="41"/>
    </location>
</feature>
<dbReference type="Gene3D" id="2.40.37.10">
    <property type="entry name" value="Lyase, Ornithine Decarboxylase, Chain A, domain 1"/>
    <property type="match status" value="1"/>
</dbReference>
<dbReference type="InterPro" id="IPR011079">
    <property type="entry name" value="Ala_racemase_C"/>
</dbReference>
<dbReference type="GO" id="GO:0030632">
    <property type="term" value="P:D-alanine biosynthetic process"/>
    <property type="evidence" value="ECO:0007669"/>
    <property type="project" value="UniProtKB-UniRule"/>
</dbReference>
<comment type="catalytic activity">
    <reaction evidence="1 5">
        <text>L-alanine = D-alanine</text>
        <dbReference type="Rhea" id="RHEA:20249"/>
        <dbReference type="ChEBI" id="CHEBI:57416"/>
        <dbReference type="ChEBI" id="CHEBI:57972"/>
        <dbReference type="EC" id="5.1.1.1"/>
    </reaction>
</comment>
<dbReference type="SUPFAM" id="SSF50621">
    <property type="entry name" value="Alanine racemase C-terminal domain-like"/>
    <property type="match status" value="1"/>
</dbReference>
<evidence type="ECO:0000256" key="2">
    <source>
        <dbReference type="ARBA" id="ARBA00001933"/>
    </source>
</evidence>
<reference evidence="9 10" key="1">
    <citation type="submission" date="2016-10" db="EMBL/GenBank/DDBJ databases">
        <authorList>
            <person name="de Groot N.N."/>
        </authorList>
    </citation>
    <scope>NUCLEOTIDE SEQUENCE [LARGE SCALE GENOMIC DNA]</scope>
    <source>
        <strain evidence="9 10">DSM 20475</strain>
    </source>
</reference>
<keyword evidence="4 5" id="KW-0413">Isomerase</keyword>
<organism evidence="9 10">
    <name type="scientific">Peptococcus niger</name>
    <dbReference type="NCBI Taxonomy" id="2741"/>
    <lineage>
        <taxon>Bacteria</taxon>
        <taxon>Bacillati</taxon>
        <taxon>Bacillota</taxon>
        <taxon>Clostridia</taxon>
        <taxon>Eubacteriales</taxon>
        <taxon>Peptococcaceae</taxon>
        <taxon>Peptococcus</taxon>
    </lineage>
</organism>
<dbReference type="STRING" id="2741.SAMN04489866_102202"/>